<feature type="region of interest" description="Disordered" evidence="6">
    <location>
        <begin position="147"/>
        <end position="203"/>
    </location>
</feature>
<feature type="compositionally biased region" description="Polar residues" evidence="6">
    <location>
        <begin position="271"/>
        <end position="284"/>
    </location>
</feature>
<feature type="region of interest" description="Disordered" evidence="6">
    <location>
        <begin position="263"/>
        <end position="284"/>
    </location>
</feature>
<gene>
    <name evidence="8" type="ORF">F3Y22_tig00110637pilonHSYRG00315</name>
</gene>
<dbReference type="Gene3D" id="3.30.40.10">
    <property type="entry name" value="Zinc/RING finger domain, C3HC4 (zinc finger)"/>
    <property type="match status" value="1"/>
</dbReference>
<evidence type="ECO:0000256" key="6">
    <source>
        <dbReference type="SAM" id="MobiDB-lite"/>
    </source>
</evidence>
<organism evidence="8 9">
    <name type="scientific">Hibiscus syriacus</name>
    <name type="common">Rose of Sharon</name>
    <dbReference type="NCBI Taxonomy" id="106335"/>
    <lineage>
        <taxon>Eukaryota</taxon>
        <taxon>Viridiplantae</taxon>
        <taxon>Streptophyta</taxon>
        <taxon>Embryophyta</taxon>
        <taxon>Tracheophyta</taxon>
        <taxon>Spermatophyta</taxon>
        <taxon>Magnoliopsida</taxon>
        <taxon>eudicotyledons</taxon>
        <taxon>Gunneridae</taxon>
        <taxon>Pentapetalae</taxon>
        <taxon>rosids</taxon>
        <taxon>malvids</taxon>
        <taxon>Malvales</taxon>
        <taxon>Malvaceae</taxon>
        <taxon>Malvoideae</taxon>
        <taxon>Hibiscus</taxon>
    </lineage>
</organism>
<dbReference type="Proteomes" id="UP000436088">
    <property type="component" value="Unassembled WGS sequence"/>
</dbReference>
<keyword evidence="3" id="KW-0862">Zinc</keyword>
<dbReference type="GO" id="GO:0051865">
    <property type="term" value="P:protein autoubiquitination"/>
    <property type="evidence" value="ECO:0007669"/>
    <property type="project" value="UniProtKB-ARBA"/>
</dbReference>
<keyword evidence="9" id="KW-1185">Reference proteome</keyword>
<dbReference type="InterPro" id="IPR013083">
    <property type="entry name" value="Znf_RING/FYVE/PHD"/>
</dbReference>
<feature type="compositionally biased region" description="Basic and acidic residues" evidence="6">
    <location>
        <begin position="187"/>
        <end position="203"/>
    </location>
</feature>
<keyword evidence="2 5" id="KW-0863">Zinc-finger</keyword>
<name>A0A6A3A0V7_HIBSY</name>
<dbReference type="SUPFAM" id="SSF57850">
    <property type="entry name" value="RING/U-box"/>
    <property type="match status" value="1"/>
</dbReference>
<dbReference type="InterPro" id="IPR017907">
    <property type="entry name" value="Znf_RING_CS"/>
</dbReference>
<comment type="subunit">
    <text evidence="4">Interacts with DREB2A.</text>
</comment>
<evidence type="ECO:0000256" key="5">
    <source>
        <dbReference type="PROSITE-ProRule" id="PRU00175"/>
    </source>
</evidence>
<dbReference type="InterPro" id="IPR001841">
    <property type="entry name" value="Znf_RING"/>
</dbReference>
<accession>A0A6A3A0V7</accession>
<dbReference type="PROSITE" id="PS00518">
    <property type="entry name" value="ZF_RING_1"/>
    <property type="match status" value="1"/>
</dbReference>
<evidence type="ECO:0000259" key="7">
    <source>
        <dbReference type="PROSITE" id="PS50089"/>
    </source>
</evidence>
<evidence type="ECO:0000313" key="9">
    <source>
        <dbReference type="Proteomes" id="UP000436088"/>
    </source>
</evidence>
<feature type="compositionally biased region" description="Basic and acidic residues" evidence="6">
    <location>
        <begin position="156"/>
        <end position="166"/>
    </location>
</feature>
<proteinExistence type="predicted"/>
<dbReference type="CDD" id="cd16525">
    <property type="entry name" value="RING-HC_PCGF"/>
    <property type="match status" value="1"/>
</dbReference>
<evidence type="ECO:0000256" key="1">
    <source>
        <dbReference type="ARBA" id="ARBA00022723"/>
    </source>
</evidence>
<evidence type="ECO:0000256" key="3">
    <source>
        <dbReference type="ARBA" id="ARBA00022833"/>
    </source>
</evidence>
<dbReference type="AlphaFoldDB" id="A0A6A3A0V7"/>
<reference evidence="8" key="1">
    <citation type="submission" date="2019-09" db="EMBL/GenBank/DDBJ databases">
        <title>Draft genome information of white flower Hibiscus syriacus.</title>
        <authorList>
            <person name="Kim Y.-M."/>
        </authorList>
    </citation>
    <scope>NUCLEOTIDE SEQUENCE [LARGE SCALE GENOMIC DNA]</scope>
    <source>
        <strain evidence="8">YM2019G1</strain>
    </source>
</reference>
<comment type="caution">
    <text evidence="8">The sequence shown here is derived from an EMBL/GenBank/DDBJ whole genome shotgun (WGS) entry which is preliminary data.</text>
</comment>
<dbReference type="PANTHER" id="PTHR46293:SF16">
    <property type="entry name" value="E3 UBIQUITIN PROTEIN LIGASE DRIP1"/>
    <property type="match status" value="1"/>
</dbReference>
<dbReference type="SMART" id="SM00184">
    <property type="entry name" value="RING"/>
    <property type="match status" value="1"/>
</dbReference>
<dbReference type="Pfam" id="PF13923">
    <property type="entry name" value="zf-C3HC4_2"/>
    <property type="match status" value="1"/>
</dbReference>
<dbReference type="FunFam" id="3.30.40.10:FF:000033">
    <property type="entry name" value="Polycomb group RING finger protein 3"/>
    <property type="match status" value="1"/>
</dbReference>
<feature type="domain" description="RING-type" evidence="7">
    <location>
        <begin position="19"/>
        <end position="60"/>
    </location>
</feature>
<sequence length="427" mass="47844">MANRVVKVRREAIAACMSCPLCSKLVRDATTISECLHTFCRKCIYDKIEDEDLECCPICNIDLGSVPLEKLRPDHTLQDVRAKIFPLKRRKEKEPKALPPVTLPTRRKERSLSSLVVNAPKVSTQTTMTARRTQGFARKASAFRGSGFPVKKPVKRERDSVEDHQESASSPETLNKFTQNKRQFTSAERRQHTDKVENGRKSWDGISDLLKPLDCLVEVANRTKSLKSNLQGSDSRLESIRAPIAEAQTCKNTLRKDYCRTKDEDEKNNVGPANSETTTTKKSSRILQKSGLGFGDSIVSPQAVLDAAGAKHQRRIGPVWFSLVASQEQEGDAPLPQIPANFLRIKDGNIPVSSIQKYLMKKLHLTDEAEVEIKFMGQPVVPTLQLHNLVRWWLQRASTSRRVAASVGSSAKDFIMVLAYARKGPQR</sequence>
<protein>
    <submittedName>
        <fullName evidence="8">E3 ubiquitin protein ligase DRIP2</fullName>
    </submittedName>
</protein>
<dbReference type="GO" id="GO:0008270">
    <property type="term" value="F:zinc ion binding"/>
    <property type="evidence" value="ECO:0007669"/>
    <property type="project" value="UniProtKB-KW"/>
</dbReference>
<dbReference type="GO" id="GO:0004842">
    <property type="term" value="F:ubiquitin-protein transferase activity"/>
    <property type="evidence" value="ECO:0007669"/>
    <property type="project" value="InterPro"/>
</dbReference>
<evidence type="ECO:0000313" key="8">
    <source>
        <dbReference type="EMBL" id="KAE8696939.1"/>
    </source>
</evidence>
<keyword evidence="1" id="KW-0479">Metal-binding</keyword>
<feature type="compositionally biased region" description="Polar residues" evidence="6">
    <location>
        <begin position="167"/>
        <end position="186"/>
    </location>
</feature>
<dbReference type="PROSITE" id="PS50089">
    <property type="entry name" value="ZF_RING_2"/>
    <property type="match status" value="1"/>
</dbReference>
<evidence type="ECO:0000256" key="4">
    <source>
        <dbReference type="ARBA" id="ARBA00064110"/>
    </source>
</evidence>
<dbReference type="InterPro" id="IPR044807">
    <property type="entry name" value="DRIP1-like"/>
</dbReference>
<dbReference type="PANTHER" id="PTHR46293">
    <property type="entry name" value="E3 UBIQUITIN PROTEIN LIGASE DRIP1"/>
    <property type="match status" value="1"/>
</dbReference>
<evidence type="ECO:0000256" key="2">
    <source>
        <dbReference type="ARBA" id="ARBA00022771"/>
    </source>
</evidence>
<dbReference type="EMBL" id="VEPZ02001057">
    <property type="protein sequence ID" value="KAE8696939.1"/>
    <property type="molecule type" value="Genomic_DNA"/>
</dbReference>
<dbReference type="OrthoDB" id="1305878at2759"/>